<gene>
    <name evidence="8" type="ORF">TAV2_LOCUS25051</name>
</gene>
<dbReference type="PANTHER" id="PTHR22706">
    <property type="entry name" value="ASSEMBLY FACTOR FOR SPINDLE MICROTUBULES"/>
    <property type="match status" value="1"/>
</dbReference>
<dbReference type="InterPro" id="IPR001715">
    <property type="entry name" value="CH_dom"/>
</dbReference>
<feature type="compositionally biased region" description="Pro residues" evidence="6">
    <location>
        <begin position="16"/>
        <end position="25"/>
    </location>
</feature>
<evidence type="ECO:0000313" key="9">
    <source>
        <dbReference type="Proteomes" id="UP000836841"/>
    </source>
</evidence>
<feature type="region of interest" description="Disordered" evidence="6">
    <location>
        <begin position="1"/>
        <end position="91"/>
    </location>
</feature>
<dbReference type="GO" id="GO:0005737">
    <property type="term" value="C:cytoplasm"/>
    <property type="evidence" value="ECO:0007669"/>
    <property type="project" value="UniProtKB-SubCell"/>
</dbReference>
<evidence type="ECO:0000259" key="7">
    <source>
        <dbReference type="PROSITE" id="PS50021"/>
    </source>
</evidence>
<dbReference type="GO" id="GO:0000278">
    <property type="term" value="P:mitotic cell cycle"/>
    <property type="evidence" value="ECO:0007669"/>
    <property type="project" value="TreeGrafter"/>
</dbReference>
<evidence type="ECO:0000256" key="2">
    <source>
        <dbReference type="ARBA" id="ARBA00022490"/>
    </source>
</evidence>
<organism evidence="8 9">
    <name type="scientific">Thlaspi arvense</name>
    <name type="common">Field penny-cress</name>
    <dbReference type="NCBI Taxonomy" id="13288"/>
    <lineage>
        <taxon>Eukaryota</taxon>
        <taxon>Viridiplantae</taxon>
        <taxon>Streptophyta</taxon>
        <taxon>Embryophyta</taxon>
        <taxon>Tracheophyta</taxon>
        <taxon>Spermatophyta</taxon>
        <taxon>Magnoliopsida</taxon>
        <taxon>eudicotyledons</taxon>
        <taxon>Gunneridae</taxon>
        <taxon>Pentapetalae</taxon>
        <taxon>rosids</taxon>
        <taxon>malvids</taxon>
        <taxon>Brassicales</taxon>
        <taxon>Brassicaceae</taxon>
        <taxon>Thlaspideae</taxon>
        <taxon>Thlaspi</taxon>
    </lineage>
</organism>
<comment type="subcellular location">
    <subcellularLocation>
        <location evidence="1">Cytoplasm</location>
    </subcellularLocation>
</comment>
<sequence length="1324" mass="151156">MIKVARLPTFWNKPPCASPAPPRNPPSSLFTDISNFKTPRRPSVVKSNFSNSPHPQFFTASKQTPKSSSSNFRRPSIVPSHTSRSKVAASSRRLRAFELQQSQSSRKAELRKEKSLRSLAKSLTVWLNFLFENPENCGCDPAENDSGVGSVGHLGRPAKRDSCDALRNSKSVGVDTMRRSPKRSRNLNWSGEKRSEIGSCLTGSKYSTLRESLRDVCSLDDLKQRMQFHLSLGSCKEIFDVMTRVTKNIDEGRIKMKPQCPLVTDFGMKENAIKALMCYNQVWLRLGLYVIFGGDSFLSDGEVNSDQEMAFLKMVINKQFFSHDGLARAYAYNKMVEGLYRPGYYEALGTVILKRILLLVLIIDRAKSQSCLSLKYGIDGIDGGSPLMFSVKSSIKSSHQLICEFLSSDVMHGEGNLLAHLVIIGYKVPYQQSSLVEYEFKVRDLFGDLQDGVLLCRAIQLLLHDPSILTRVSFNRMRLLIKQKMVVPSDNRKKNLANCRIALQYLKDAGVSLKDNEGMMITGEDVADGDRELTISLLWNMFVHLQFLVDCCTCLLNFIGNLPLLINGRLLTEEIYKIQGLEQNNQITMSTPLEMLLNWIQSITRKNDFNLESLASLVDGKGIWFLLDYYFRREVCCPCLHKEDPGGQQGPRSVMSNTDYHDAVQNFILSQKLTALLGSFPEIGDLLEHNAVVSNQSVIILLAFLSSKLIVKENIEKLNFHKLLCSSCQAQEKRYSRISCSSSEPVRNEEPDRENREDATKRFQAIKAWWQDMASQNQSSVGKLSSQTLPGTFKCTTDVQREIAAVVIQANLRAFHARRKFRKTMSAIIFLQAALRTWLSVKHVEVLEKLTVEEERAANLNHVARYVKFIVERSRFIKLRKSVLVIQKAVRRHNQALLAASDLCTTHQSNLHHELKAALKIQLAWRSYKEKVSSPIIIQSYVRRWIIRRMNWTYKFSAILIQRYYRGWLVRRKFYLQREATICIQSAIRKFNCMMSFRGQIVRSRLQGASHLNSQLDNGVSRLSQHSSGQTKLLHSVIKLQRWWRSLHSQNMRRKSAVLILRHIRGLFARRRTSMERRYIVMIQSHWRGYLTRKASKAQVLDLRVRMQTSAANIDDKKRLINKLLSALSELLSMKKVHNILHICETLEPCEWTITLTTEDCTYDVSSTDSATKYSDKCCEELVAAGAIDKLLTLIRSASRSIPDQEVSKHALSTLRHLARYPQMADELIDTKGSIQTIFWELLRNKEEAYFIASDVLKKICNSRKGVETVRKLSALVKRLHALVGELTRKTNIEKRNAKGQSGKEKSERRLKEAVELLKLITSR</sequence>
<dbReference type="PROSITE" id="PS50096">
    <property type="entry name" value="IQ"/>
    <property type="match status" value="3"/>
</dbReference>
<dbReference type="PROSITE" id="PS50176">
    <property type="entry name" value="ARM_REPEAT"/>
    <property type="match status" value="1"/>
</dbReference>
<evidence type="ECO:0000256" key="1">
    <source>
        <dbReference type="ARBA" id="ARBA00004496"/>
    </source>
</evidence>
<evidence type="ECO:0000313" key="8">
    <source>
        <dbReference type="EMBL" id="CAH2078334.1"/>
    </source>
</evidence>
<dbReference type="SUPFAM" id="SSF52540">
    <property type="entry name" value="P-loop containing nucleoside triphosphate hydrolases"/>
    <property type="match status" value="1"/>
</dbReference>
<dbReference type="CDD" id="cd21223">
    <property type="entry name" value="CH_ASPM_rpt1"/>
    <property type="match status" value="1"/>
</dbReference>
<keyword evidence="9" id="KW-1185">Reference proteome</keyword>
<dbReference type="InterPro" id="IPR011989">
    <property type="entry name" value="ARM-like"/>
</dbReference>
<evidence type="ECO:0000256" key="5">
    <source>
        <dbReference type="PROSITE-ProRule" id="PRU00259"/>
    </source>
</evidence>
<dbReference type="Gene3D" id="1.25.10.10">
    <property type="entry name" value="Leucine-rich Repeat Variant"/>
    <property type="match status" value="1"/>
</dbReference>
<dbReference type="Pfam" id="PF00612">
    <property type="entry name" value="IQ"/>
    <property type="match status" value="3"/>
</dbReference>
<evidence type="ECO:0000256" key="3">
    <source>
        <dbReference type="ARBA" id="ARBA00022737"/>
    </source>
</evidence>
<dbReference type="InterPro" id="IPR036872">
    <property type="entry name" value="CH_dom_sf"/>
</dbReference>
<feature type="domain" description="Calponin-homology (CH)" evidence="7">
    <location>
        <begin position="411"/>
        <end position="546"/>
    </location>
</feature>
<dbReference type="InterPro" id="IPR027417">
    <property type="entry name" value="P-loop_NTPase"/>
</dbReference>
<dbReference type="InterPro" id="IPR051185">
    <property type="entry name" value="ASPM"/>
</dbReference>
<proteinExistence type="predicted"/>
<dbReference type="GO" id="GO:0051295">
    <property type="term" value="P:establishment of meiotic spindle localization"/>
    <property type="evidence" value="ECO:0007669"/>
    <property type="project" value="TreeGrafter"/>
</dbReference>
<feature type="repeat" description="ARM" evidence="5">
    <location>
        <begin position="1186"/>
        <end position="1233"/>
    </location>
</feature>
<accession>A0AAU9T2B7</accession>
<dbReference type="PROSITE" id="PS50021">
    <property type="entry name" value="CH"/>
    <property type="match status" value="1"/>
</dbReference>
<dbReference type="EMBL" id="OU466863">
    <property type="protein sequence ID" value="CAH2078334.1"/>
    <property type="molecule type" value="Genomic_DNA"/>
</dbReference>
<dbReference type="Gene3D" id="1.10.418.10">
    <property type="entry name" value="Calponin-like domain"/>
    <property type="match status" value="1"/>
</dbReference>
<name>A0AAU9T2B7_THLAR</name>
<protein>
    <recommendedName>
        <fullName evidence="7">Calponin-homology (CH) domain-containing protein</fullName>
    </recommendedName>
</protein>
<dbReference type="SUPFAM" id="SSF47576">
    <property type="entry name" value="Calponin-homology domain, CH-domain"/>
    <property type="match status" value="1"/>
</dbReference>
<keyword evidence="3" id="KW-0677">Repeat</keyword>
<dbReference type="InterPro" id="IPR016024">
    <property type="entry name" value="ARM-type_fold"/>
</dbReference>
<dbReference type="PANTHER" id="PTHR22706:SF1">
    <property type="entry name" value="ASSEMBLY FACTOR FOR SPINDLE MICROTUBULES"/>
    <property type="match status" value="1"/>
</dbReference>
<dbReference type="SMART" id="SM00185">
    <property type="entry name" value="ARM"/>
    <property type="match status" value="1"/>
</dbReference>
<dbReference type="Proteomes" id="UP000836841">
    <property type="component" value="Chromosome 7"/>
</dbReference>
<dbReference type="GO" id="GO:0000922">
    <property type="term" value="C:spindle pole"/>
    <property type="evidence" value="ECO:0007669"/>
    <property type="project" value="TreeGrafter"/>
</dbReference>
<reference evidence="8 9" key="1">
    <citation type="submission" date="2022-03" db="EMBL/GenBank/DDBJ databases">
        <authorList>
            <person name="Nunn A."/>
            <person name="Chopra R."/>
            <person name="Nunn A."/>
            <person name="Contreras Garrido A."/>
        </authorList>
    </citation>
    <scope>NUCLEOTIDE SEQUENCE [LARGE SCALE GENOMIC DNA]</scope>
</reference>
<keyword evidence="2" id="KW-0963">Cytoplasm</keyword>
<dbReference type="InterPro" id="IPR000225">
    <property type="entry name" value="Armadillo"/>
</dbReference>
<keyword evidence="4" id="KW-0112">Calmodulin-binding</keyword>
<dbReference type="SMART" id="SM00015">
    <property type="entry name" value="IQ"/>
    <property type="match status" value="8"/>
</dbReference>
<dbReference type="GO" id="GO:0007051">
    <property type="term" value="P:spindle organization"/>
    <property type="evidence" value="ECO:0007669"/>
    <property type="project" value="TreeGrafter"/>
</dbReference>
<evidence type="ECO:0000256" key="6">
    <source>
        <dbReference type="SAM" id="MobiDB-lite"/>
    </source>
</evidence>
<dbReference type="SUPFAM" id="SSF48371">
    <property type="entry name" value="ARM repeat"/>
    <property type="match status" value="1"/>
</dbReference>
<evidence type="ECO:0000256" key="4">
    <source>
        <dbReference type="ARBA" id="ARBA00022860"/>
    </source>
</evidence>
<dbReference type="GO" id="GO:0005516">
    <property type="term" value="F:calmodulin binding"/>
    <property type="evidence" value="ECO:0007669"/>
    <property type="project" value="UniProtKB-KW"/>
</dbReference>
<feature type="compositionally biased region" description="Polar residues" evidence="6">
    <location>
        <begin position="45"/>
        <end position="73"/>
    </location>
</feature>
<dbReference type="InterPro" id="IPR000048">
    <property type="entry name" value="IQ_motif_EF-hand-BS"/>
</dbReference>
<dbReference type="Pfam" id="PF00307">
    <property type="entry name" value="CH"/>
    <property type="match status" value="1"/>
</dbReference>
<dbReference type="Gene3D" id="1.20.5.190">
    <property type="match status" value="3"/>
</dbReference>